<dbReference type="EMBL" id="LJDB01000047">
    <property type="protein sequence ID" value="ONI40611.1"/>
    <property type="molecule type" value="Genomic_DNA"/>
</dbReference>
<reference evidence="1" key="1">
    <citation type="submission" date="2016-08" db="EMBL/GenBank/DDBJ databases">
        <authorList>
            <person name="Ngugi D.K."/>
            <person name="Miyake S."/>
            <person name="Stingl U."/>
        </authorList>
    </citation>
    <scope>NUCLEOTIDE SEQUENCE</scope>
    <source>
        <strain evidence="1">SCG-B11WGA-EpuloA1</strain>
    </source>
</reference>
<accession>A0ACC8XCW9</accession>
<gene>
    <name evidence="1" type="ORF">AN396_05375</name>
</gene>
<name>A0ACC8XCW9_9FIRM</name>
<evidence type="ECO:0000313" key="1">
    <source>
        <dbReference type="EMBL" id="ONI40611.1"/>
    </source>
</evidence>
<proteinExistence type="predicted"/>
<keyword evidence="1" id="KW-0547">Nucleotide-binding</keyword>
<protein>
    <submittedName>
        <fullName evidence="1">Bacitracin ABC transporter ATP-binding protein</fullName>
    </submittedName>
</protein>
<sequence>MEYIIQTNNLMKRYGEQISVDNLNLNIPRGSIYGLLGPNGAGKTTTMKMLLGLVHPTSGDVSVFGKNFTPKNRLEILKNVGSLIESPSYYGHLTAKENLEIACMLKNIDQNEIDEVLKIVQLQGTGKKTVSKFSLGMKQRLGIACALLGRPQVLILDEPTNGLDPAGILEIRELIKSLPEKFGMTILISSHLLSEIDQIVDYVSIMSNGKILFQDSLDVLHQQKDTHLRLRTTNNNKVIELFPKFKLENDYIEMPLLLDKDVEKLNVKLLENNIYILRMEEQTKSLEEIFLSITNSLKTGKGA</sequence>
<keyword evidence="1" id="KW-0067">ATP-binding</keyword>
<organism evidence="1 2">
    <name type="scientific">Candidatus Epulonipiscium fishelsonii</name>
    <dbReference type="NCBI Taxonomy" id="77094"/>
    <lineage>
        <taxon>Bacteria</taxon>
        <taxon>Bacillati</taxon>
        <taxon>Bacillota</taxon>
        <taxon>Clostridia</taxon>
        <taxon>Lachnospirales</taxon>
        <taxon>Lachnospiraceae</taxon>
        <taxon>Candidatus Epulonipiscium</taxon>
    </lineage>
</organism>
<keyword evidence="2" id="KW-1185">Reference proteome</keyword>
<dbReference type="Proteomes" id="UP000188605">
    <property type="component" value="Unassembled WGS sequence"/>
</dbReference>
<evidence type="ECO:0000313" key="2">
    <source>
        <dbReference type="Proteomes" id="UP000188605"/>
    </source>
</evidence>
<comment type="caution">
    <text evidence="1">The sequence shown here is derived from an EMBL/GenBank/DDBJ whole genome shotgun (WGS) entry which is preliminary data.</text>
</comment>